<keyword evidence="7" id="KW-0539">Nucleus</keyword>
<organism evidence="13 14">
    <name type="scientific">Ignelater luminosus</name>
    <name type="common">Cucubano</name>
    <name type="synonym">Pyrophorus luminosus</name>
    <dbReference type="NCBI Taxonomy" id="2038154"/>
    <lineage>
        <taxon>Eukaryota</taxon>
        <taxon>Metazoa</taxon>
        <taxon>Ecdysozoa</taxon>
        <taxon>Arthropoda</taxon>
        <taxon>Hexapoda</taxon>
        <taxon>Insecta</taxon>
        <taxon>Pterygota</taxon>
        <taxon>Neoptera</taxon>
        <taxon>Endopterygota</taxon>
        <taxon>Coleoptera</taxon>
        <taxon>Polyphaga</taxon>
        <taxon>Elateriformia</taxon>
        <taxon>Elateroidea</taxon>
        <taxon>Elateridae</taxon>
        <taxon>Agrypninae</taxon>
        <taxon>Pyrophorini</taxon>
        <taxon>Ignelater</taxon>
    </lineage>
</organism>
<evidence type="ECO:0000256" key="7">
    <source>
        <dbReference type="ARBA" id="ARBA00023242"/>
    </source>
</evidence>
<keyword evidence="14" id="KW-1185">Reference proteome</keyword>
<dbReference type="Gene3D" id="2.40.290.30">
    <property type="entry name" value="Mediator complex subunit 25, ACID domain"/>
    <property type="match status" value="1"/>
</dbReference>
<evidence type="ECO:0000256" key="3">
    <source>
        <dbReference type="ARBA" id="ARBA00019694"/>
    </source>
</evidence>
<dbReference type="GO" id="GO:0005667">
    <property type="term" value="C:transcription regulator complex"/>
    <property type="evidence" value="ECO:0007669"/>
    <property type="project" value="TreeGrafter"/>
</dbReference>
<evidence type="ECO:0000313" key="14">
    <source>
        <dbReference type="Proteomes" id="UP000801492"/>
    </source>
</evidence>
<evidence type="ECO:0000313" key="13">
    <source>
        <dbReference type="EMBL" id="KAF2905012.1"/>
    </source>
</evidence>
<dbReference type="GO" id="GO:0045944">
    <property type="term" value="P:positive regulation of transcription by RNA polymerase II"/>
    <property type="evidence" value="ECO:0007669"/>
    <property type="project" value="TreeGrafter"/>
</dbReference>
<evidence type="ECO:0000256" key="1">
    <source>
        <dbReference type="ARBA" id="ARBA00004123"/>
    </source>
</evidence>
<dbReference type="GO" id="GO:0016592">
    <property type="term" value="C:mediator complex"/>
    <property type="evidence" value="ECO:0007669"/>
    <property type="project" value="TreeGrafter"/>
</dbReference>
<comment type="caution">
    <text evidence="13">The sequence shown here is derived from an EMBL/GenBank/DDBJ whole genome shotgun (WGS) entry which is preliminary data.</text>
</comment>
<evidence type="ECO:0000256" key="9">
    <source>
        <dbReference type="SAM" id="Coils"/>
    </source>
</evidence>
<feature type="region of interest" description="Disordered" evidence="10">
    <location>
        <begin position="892"/>
        <end position="924"/>
    </location>
</feature>
<evidence type="ECO:0000256" key="2">
    <source>
        <dbReference type="ARBA" id="ARBA00009102"/>
    </source>
</evidence>
<dbReference type="Proteomes" id="UP000801492">
    <property type="component" value="Unassembled WGS sequence"/>
</dbReference>
<feature type="region of interest" description="Disordered" evidence="10">
    <location>
        <begin position="641"/>
        <end position="683"/>
    </location>
</feature>
<feature type="domain" description="Mediator complex subunit Med25 PTOV" evidence="11">
    <location>
        <begin position="502"/>
        <end position="633"/>
    </location>
</feature>
<evidence type="ECO:0000256" key="6">
    <source>
        <dbReference type="ARBA" id="ARBA00023163"/>
    </source>
</evidence>
<evidence type="ECO:0000259" key="11">
    <source>
        <dbReference type="Pfam" id="PF11232"/>
    </source>
</evidence>
<dbReference type="Pfam" id="PF11265">
    <property type="entry name" value="Med25_VWA"/>
    <property type="match status" value="1"/>
</dbReference>
<dbReference type="AlphaFoldDB" id="A0A8K0DK79"/>
<dbReference type="InterPro" id="IPR038196">
    <property type="entry name" value="Med25_PTOV_sf"/>
</dbReference>
<proteinExistence type="inferred from homology"/>
<dbReference type="PANTHER" id="PTHR12433">
    <property type="entry name" value="MEDIATOR OF RNA POLYMERASE II TRANSCRIPTION SUBUNIT 25"/>
    <property type="match status" value="1"/>
</dbReference>
<dbReference type="InterPro" id="IPR021419">
    <property type="entry name" value="Mediator_Med25_VWA"/>
</dbReference>
<evidence type="ECO:0000256" key="10">
    <source>
        <dbReference type="SAM" id="MobiDB-lite"/>
    </source>
</evidence>
<dbReference type="PANTHER" id="PTHR12433:SF11">
    <property type="entry name" value="MEDIATOR OF RNA POLYMERASE II TRANSCRIPTION SUBUNIT 25"/>
    <property type="match status" value="1"/>
</dbReference>
<dbReference type="OrthoDB" id="7690434at2759"/>
<comment type="subcellular location">
    <subcellularLocation>
        <location evidence="1">Nucleus</location>
    </subcellularLocation>
</comment>
<evidence type="ECO:0000259" key="12">
    <source>
        <dbReference type="Pfam" id="PF11265"/>
    </source>
</evidence>
<evidence type="ECO:0000256" key="5">
    <source>
        <dbReference type="ARBA" id="ARBA00023159"/>
    </source>
</evidence>
<sequence length="924" mass="99308">MVLVNPEHIIQADVIFAIEGTAVNGAYINDLKTNYIIPTLEYFSQGNLDETCYLSESANALYGIVIYQAADCLPHLTTDTVGPFTSAGKVLNALERLELIGGKGESHANVAEGLATALQCFEDLQEKRDGNTNPQKHCILVCNSPPYMMPCVENHVYSGQTAEQLATVLQENGINLSIISPRKIPNLYKLFETAGGDLAASQTKNYAKDPRHLVLLKGFSLKERPISPPPGAITSNQTQLPPSTLPIPSLPSPLASNDSPISSVNSQQTQNILAGNVTAGVGQNAVYRQPNPQGIAQLPNHSQPMVTQGMVNVGMVNAVRGGMMGTAQFPNQPMQAPPGYPVATGVSMAGPGRPPNRWSMLPPQAQQRPAFLPQGQQVNTTQGSALIAQLTQPPSSMAGPGVNQFGQLSNNAAMNPQQQQQLRMNMLNNQSQQQNVQTSMAQQSVQTSAISQAAGIVTTGIVQSSTISQTSSQVAPPNQVVASQPQTAAGGQPTQQAGAARERHTIWQGLLEWIEKPKNSNDPQKVTRHVPCQVSANTKDGEPELKADGWPAKLIMQLMPKQLIGNIGGAYLKNSKSVLFHPQNCEALDSLTKVMSSGFAGCVHFTSVPTPRFIPNDQVAFVDRLRKVIQQQKSTQMLRQGQGGAAGSNMNPQTVGASQMGNTVGTPPQLPVSNTPTSQTTAQQQGLMMSQTNTMAMGGGQITQNIVTSSSPSNTGIGGVLGQNVPNSMQPRLRIQGIQQASSPQVNQPGGNASAMAPGMMGAPLQRAPFDNNLEAARQQNLEKINQLKQTLEAAQQQEQQYKSQLERISHMKTSQLQEALQIAQQTEMQYKILDQQRMAASQGGPQGPNAQQQQRMMRPMMNTNNPGLRHLLQQQPQYRQQLMGMQAGMNTGGARPQMGQQMPNNPGNNPQQPFDDVGNFDFM</sequence>
<feature type="domain" description="Mediator of RNA polymerase II transcription subunit 25 von Willebrand factor type A" evidence="12">
    <location>
        <begin position="10"/>
        <end position="219"/>
    </location>
</feature>
<dbReference type="Pfam" id="PF11232">
    <property type="entry name" value="Med25"/>
    <property type="match status" value="1"/>
</dbReference>
<keyword evidence="5" id="KW-0010">Activator</keyword>
<feature type="compositionally biased region" description="Low complexity" evidence="10">
    <location>
        <begin position="897"/>
        <end position="914"/>
    </location>
</feature>
<gene>
    <name evidence="13" type="ORF">ILUMI_01164</name>
</gene>
<protein>
    <recommendedName>
        <fullName evidence="3">Mediator of RNA polymerase II transcription subunit 25</fullName>
    </recommendedName>
    <alternativeName>
        <fullName evidence="8">Mediator complex subunit 25</fullName>
    </alternativeName>
</protein>
<reference evidence="13" key="1">
    <citation type="submission" date="2019-08" db="EMBL/GenBank/DDBJ databases">
        <title>The genome of the North American firefly Photinus pyralis.</title>
        <authorList>
            <consortium name="Photinus pyralis genome working group"/>
            <person name="Fallon T.R."/>
            <person name="Sander Lower S.E."/>
            <person name="Weng J.-K."/>
        </authorList>
    </citation>
    <scope>NUCLEOTIDE SEQUENCE</scope>
    <source>
        <strain evidence="13">TRF0915ILg1</strain>
        <tissue evidence="13">Whole body</tissue>
    </source>
</reference>
<evidence type="ECO:0000256" key="8">
    <source>
        <dbReference type="ARBA" id="ARBA00031958"/>
    </source>
</evidence>
<dbReference type="InterPro" id="IPR021394">
    <property type="entry name" value="Med25_PTOV"/>
</dbReference>
<dbReference type="EMBL" id="VTPC01000623">
    <property type="protein sequence ID" value="KAF2905012.1"/>
    <property type="molecule type" value="Genomic_DNA"/>
</dbReference>
<feature type="compositionally biased region" description="Polar residues" evidence="10">
    <location>
        <begin position="648"/>
        <end position="683"/>
    </location>
</feature>
<name>A0A8K0DK79_IGNLU</name>
<evidence type="ECO:0000256" key="4">
    <source>
        <dbReference type="ARBA" id="ARBA00023015"/>
    </source>
</evidence>
<keyword evidence="6" id="KW-0804">Transcription</keyword>
<comment type="similarity">
    <text evidence="2">Belongs to the Mediator complex subunit 25 family.</text>
</comment>
<feature type="coiled-coil region" evidence="9">
    <location>
        <begin position="774"/>
        <end position="837"/>
    </location>
</feature>
<keyword evidence="4" id="KW-0805">Transcription regulation</keyword>
<keyword evidence="9" id="KW-0175">Coiled coil</keyword>
<accession>A0A8K0DK79</accession>